<name>A0A409YJS9_9AGAR</name>
<evidence type="ECO:0000313" key="9">
    <source>
        <dbReference type="Proteomes" id="UP000284706"/>
    </source>
</evidence>
<feature type="transmembrane region" description="Helical" evidence="6">
    <location>
        <begin position="529"/>
        <end position="546"/>
    </location>
</feature>
<comment type="subcellular location">
    <subcellularLocation>
        <location evidence="1">Membrane</location>
    </subcellularLocation>
</comment>
<dbReference type="AlphaFoldDB" id="A0A409YJS9"/>
<evidence type="ECO:0000256" key="1">
    <source>
        <dbReference type="ARBA" id="ARBA00004370"/>
    </source>
</evidence>
<proteinExistence type="predicted"/>
<dbReference type="GO" id="GO:0043495">
    <property type="term" value="F:protein-membrane adaptor activity"/>
    <property type="evidence" value="ECO:0007669"/>
    <property type="project" value="TreeGrafter"/>
</dbReference>
<evidence type="ECO:0000259" key="7">
    <source>
        <dbReference type="PROSITE" id="PS51469"/>
    </source>
</evidence>
<feature type="compositionally biased region" description="Polar residues" evidence="5">
    <location>
        <begin position="160"/>
        <end position="175"/>
    </location>
</feature>
<keyword evidence="3 6" id="KW-1133">Transmembrane helix</keyword>
<dbReference type="OrthoDB" id="342281at2759"/>
<feature type="compositionally biased region" description="Low complexity" evidence="5">
    <location>
        <begin position="120"/>
        <end position="142"/>
    </location>
</feature>
<feature type="region of interest" description="Disordered" evidence="5">
    <location>
        <begin position="1"/>
        <end position="227"/>
    </location>
</feature>
<organism evidence="8 9">
    <name type="scientific">Gymnopilus dilepis</name>
    <dbReference type="NCBI Taxonomy" id="231916"/>
    <lineage>
        <taxon>Eukaryota</taxon>
        <taxon>Fungi</taxon>
        <taxon>Dikarya</taxon>
        <taxon>Basidiomycota</taxon>
        <taxon>Agaricomycotina</taxon>
        <taxon>Agaricomycetes</taxon>
        <taxon>Agaricomycetidae</taxon>
        <taxon>Agaricales</taxon>
        <taxon>Agaricineae</taxon>
        <taxon>Hymenogastraceae</taxon>
        <taxon>Gymnopilus</taxon>
    </lineage>
</organism>
<keyword evidence="2 6" id="KW-0812">Transmembrane</keyword>
<dbReference type="PANTHER" id="PTHR12911">
    <property type="entry name" value="SAD1/UNC-84-LIKE PROTEIN-RELATED"/>
    <property type="match status" value="1"/>
</dbReference>
<feature type="region of interest" description="Disordered" evidence="5">
    <location>
        <begin position="908"/>
        <end position="931"/>
    </location>
</feature>
<protein>
    <recommendedName>
        <fullName evidence="7">SUN domain-containing protein</fullName>
    </recommendedName>
</protein>
<dbReference type="PROSITE" id="PS51469">
    <property type="entry name" value="SUN"/>
    <property type="match status" value="1"/>
</dbReference>
<keyword evidence="9" id="KW-1185">Reference proteome</keyword>
<evidence type="ECO:0000256" key="5">
    <source>
        <dbReference type="SAM" id="MobiDB-lite"/>
    </source>
</evidence>
<gene>
    <name evidence="8" type="ORF">CVT26_007783</name>
</gene>
<evidence type="ECO:0000256" key="4">
    <source>
        <dbReference type="ARBA" id="ARBA00023136"/>
    </source>
</evidence>
<dbReference type="PANTHER" id="PTHR12911:SF8">
    <property type="entry name" value="KLAROID PROTEIN-RELATED"/>
    <property type="match status" value="1"/>
</dbReference>
<evidence type="ECO:0000256" key="6">
    <source>
        <dbReference type="SAM" id="Phobius"/>
    </source>
</evidence>
<feature type="region of interest" description="Disordered" evidence="5">
    <location>
        <begin position="245"/>
        <end position="463"/>
    </location>
</feature>
<feature type="non-terminal residue" evidence="8">
    <location>
        <position position="1009"/>
    </location>
</feature>
<feature type="compositionally biased region" description="Polar residues" evidence="5">
    <location>
        <begin position="281"/>
        <end position="290"/>
    </location>
</feature>
<reference evidence="8 9" key="1">
    <citation type="journal article" date="2018" name="Evol. Lett.">
        <title>Horizontal gene cluster transfer increased hallucinogenic mushroom diversity.</title>
        <authorList>
            <person name="Reynolds H.T."/>
            <person name="Vijayakumar V."/>
            <person name="Gluck-Thaler E."/>
            <person name="Korotkin H.B."/>
            <person name="Matheny P.B."/>
            <person name="Slot J.C."/>
        </authorList>
    </citation>
    <scope>NUCLEOTIDE SEQUENCE [LARGE SCALE GENOMIC DNA]</scope>
    <source>
        <strain evidence="8 9">SRW20</strain>
    </source>
</reference>
<feature type="compositionally biased region" description="Basic residues" evidence="5">
    <location>
        <begin position="323"/>
        <end position="332"/>
    </location>
</feature>
<feature type="compositionally biased region" description="Low complexity" evidence="5">
    <location>
        <begin position="97"/>
        <end position="111"/>
    </location>
</feature>
<dbReference type="InterPro" id="IPR045119">
    <property type="entry name" value="SUN1-5"/>
</dbReference>
<evidence type="ECO:0000256" key="3">
    <source>
        <dbReference type="ARBA" id="ARBA00022989"/>
    </source>
</evidence>
<keyword evidence="4 6" id="KW-0472">Membrane</keyword>
<evidence type="ECO:0000313" key="8">
    <source>
        <dbReference type="EMBL" id="PPR03309.1"/>
    </source>
</evidence>
<comment type="caution">
    <text evidence="8">The sequence shown here is derived from an EMBL/GenBank/DDBJ whole genome shotgun (WGS) entry which is preliminary data.</text>
</comment>
<dbReference type="InParanoid" id="A0A409YJS9"/>
<sequence>MSFSGTPLGQGRRLDHHTFLGKPPSNGTFPPSSYAYGAPALGSRSPPKPTSPSRPRNGHQALEEAQDDEQETTLQRFAKLKQRESAAGDPTVRSGGTNTNPKNPVTNVDPTKLPPYTSVNTANALFQAAANSSSSSMSTYTNPHNAAWASSSRERGHVPRSTSQEYENTVSNQTYKRLAAPPDKLGRGPPSTTVRKPPSKSTSSLHVPDSEGEGDSRGLNGRAKSPLETSLTFAKNALGAAAFYVRQRSREPEDRSVEHPPANGTTNGNDSSYDYAEEEQAFQSQKQRNNAAHKRNRMSLDNKAYKPSLSDEEESEYSDNDKTRRRRKKGKKGPAGGPLTSLPVVGADKRRRRKGHGPKGTHDGPDDDDSDSENDTQIDIHSAQLPSGARTSNPPLSRASISRFSQEPSLQDQDDSLASAHQGLDSIPEIDEGLLPLSSEPYPSARPRRRSRSRSHTPAPPAARSRFSIGGLLGSLVHVIFKLAQWTVSRIVSILSMFTFLFGQVFGTTFDIMLRRPVGWLRRAGESSLWRYLFPSVVILLAWYALRGAELGSYVPSLTFPSKAPVYQAPMAPPVDISEFAQRLLIIENALSGLSLESERTKAKSEDGLKFYSDLLSRVSQVEGRLLDEAKKLKDVESKARDSVTKTINSVKQDVDLLHSQLIAQQRQYERDQKSMPTPGGVTDEDARNLIKALEERVGSVEGGVKEALEIGKKAAAVIPVPAHANAPLPGAAWWNKLVSSSPDSKSILQIKSADGQDVSALISHMVDAAVSLSTKDGGVAKPDFALFSGGARVIPRLTSARMEISPRTFFGQVKTLFTGIAGYESLPPAVALHPDTYSGHCYPFEGTQGQLGVRLAVPVYVEEVTVDHVAKELAYDLRSAPREMEVWGLLEGRENVEKVAEWRAHKASLKSESSSENGDTSLSPPPPPTLPADAEFIRLANFTYDIHAPKHVQTFPIDPEIRDLGIDFGIVVLRVLSNWGQRHFTCLYRFRVHGTPMGDVLEPVGSAE</sequence>
<dbReference type="GO" id="GO:0034993">
    <property type="term" value="C:meiotic nuclear membrane microtubule tethering complex"/>
    <property type="evidence" value="ECO:0007669"/>
    <property type="project" value="TreeGrafter"/>
</dbReference>
<feature type="transmembrane region" description="Helical" evidence="6">
    <location>
        <begin position="491"/>
        <end position="509"/>
    </location>
</feature>
<dbReference type="Proteomes" id="UP000284706">
    <property type="component" value="Unassembled WGS sequence"/>
</dbReference>
<dbReference type="Gene3D" id="2.60.120.260">
    <property type="entry name" value="Galactose-binding domain-like"/>
    <property type="match status" value="1"/>
</dbReference>
<accession>A0A409YJS9</accession>
<dbReference type="Pfam" id="PF07738">
    <property type="entry name" value="Sad1_UNC"/>
    <property type="match status" value="2"/>
</dbReference>
<dbReference type="EMBL" id="NHYE01000748">
    <property type="protein sequence ID" value="PPR03309.1"/>
    <property type="molecule type" value="Genomic_DNA"/>
</dbReference>
<feature type="compositionally biased region" description="Basic residues" evidence="5">
    <location>
        <begin position="349"/>
        <end position="359"/>
    </location>
</feature>
<feature type="compositionally biased region" description="Polar residues" evidence="5">
    <location>
        <begin position="190"/>
        <end position="205"/>
    </location>
</feature>
<dbReference type="STRING" id="231916.A0A409YJS9"/>
<dbReference type="InterPro" id="IPR012919">
    <property type="entry name" value="SUN_dom"/>
</dbReference>
<evidence type="ECO:0000256" key="2">
    <source>
        <dbReference type="ARBA" id="ARBA00022692"/>
    </source>
</evidence>
<feature type="compositionally biased region" description="Acidic residues" evidence="5">
    <location>
        <begin position="365"/>
        <end position="376"/>
    </location>
</feature>
<feature type="domain" description="SUN" evidence="7">
    <location>
        <begin position="791"/>
        <end position="998"/>
    </location>
</feature>
<feature type="compositionally biased region" description="Polar residues" evidence="5">
    <location>
        <begin position="389"/>
        <end position="411"/>
    </location>
</feature>
<feature type="compositionally biased region" description="Polar residues" evidence="5">
    <location>
        <begin position="263"/>
        <end position="272"/>
    </location>
</feature>
<feature type="compositionally biased region" description="Basic residues" evidence="5">
    <location>
        <begin position="446"/>
        <end position="455"/>
    </location>
</feature>
<feature type="compositionally biased region" description="Basic and acidic residues" evidence="5">
    <location>
        <begin position="248"/>
        <end position="258"/>
    </location>
</feature>